<dbReference type="InterPro" id="IPR036508">
    <property type="entry name" value="Chitin-bd_dom_sf"/>
</dbReference>
<dbReference type="AlphaFoldDB" id="B0WVW1"/>
<evidence type="ECO:0000313" key="9">
    <source>
        <dbReference type="EnsemblMetazoa" id="CPIJ011304-PA"/>
    </source>
</evidence>
<keyword evidence="10" id="KW-1185">Reference proteome</keyword>
<dbReference type="InterPro" id="IPR002557">
    <property type="entry name" value="Chitin-bd_dom"/>
</dbReference>
<feature type="domain" description="Chitin-binding type-2" evidence="7">
    <location>
        <begin position="393"/>
        <end position="450"/>
    </location>
</feature>
<reference evidence="8" key="1">
    <citation type="submission" date="2007-03" db="EMBL/GenBank/DDBJ databases">
        <title>Annotation of Culex pipiens quinquefasciatus.</title>
        <authorList>
            <consortium name="The Broad Institute Genome Sequencing Platform"/>
            <person name="Atkinson P.W."/>
            <person name="Hemingway J."/>
            <person name="Christensen B.M."/>
            <person name="Higgs S."/>
            <person name="Kodira C."/>
            <person name="Hannick L."/>
            <person name="Megy K."/>
            <person name="O'Leary S."/>
            <person name="Pearson M."/>
            <person name="Haas B.J."/>
            <person name="Mauceli E."/>
            <person name="Wortman J.R."/>
            <person name="Lee N.H."/>
            <person name="Guigo R."/>
            <person name="Stanke M."/>
            <person name="Alvarado L."/>
            <person name="Amedeo P."/>
            <person name="Antoine C.H."/>
            <person name="Arensburger P."/>
            <person name="Bidwell S.L."/>
            <person name="Crawford M."/>
            <person name="Camaro F."/>
            <person name="Devon K."/>
            <person name="Engels R."/>
            <person name="Hammond M."/>
            <person name="Howarth C."/>
            <person name="Koehrsen M."/>
            <person name="Lawson D."/>
            <person name="Montgomery P."/>
            <person name="Nene V."/>
            <person name="Nusbaum C."/>
            <person name="Puiu D."/>
            <person name="Romero-Severson J."/>
            <person name="Severson D.W."/>
            <person name="Shumway M."/>
            <person name="Sisk P."/>
            <person name="Stolte C."/>
            <person name="Zeng Q."/>
            <person name="Eisenstadt E."/>
            <person name="Fraser-Liggett C."/>
            <person name="Strausberg R."/>
            <person name="Galagan J."/>
            <person name="Birren B."/>
            <person name="Collins F.H."/>
        </authorList>
    </citation>
    <scope>NUCLEOTIDE SEQUENCE [LARGE SCALE GENOMIC DNA]</scope>
    <source>
        <strain evidence="8">JHB</strain>
    </source>
</reference>
<dbReference type="PROSITE" id="PS50940">
    <property type="entry name" value="CHIT_BIND_II"/>
    <property type="match status" value="17"/>
</dbReference>
<sequence length="1082" mass="117686">MSNPALLAAAAVAVTLALISPSVATRANFDPDEFCRGINAGIFPHPDGSLCFQYVSCLFGEGFVYECNEGFVFDADKFVCVPGDWAECEEGGTVDPELERICADVSLGVFEYERDCGMFLFCNRGEAQVMECDANEIWVQERGVCAVGSRDTCEEGDLFCMGRPDGAIEHPDGCHLFIECRNQIHTVVTCSRGYVFDGQGGCVVGHSETCETSQDLCDGDQGVMHPHPEFCDLFVECDGSYMRAVSCGINEIFRYDIQFCVPGNPDTCIPSRPEVACEGRPDGIIPHPDECNMFIVCTNGVSSSHNCPHGEILRPELPFCVAGDSETCEFLDGVCVGRPDGFVIEHPNYCGSFIWCQGGQVQIHPCPAGEILREDMQFCVPGDLNTCEFSPVENMCDGRMEDLRFPHPDRCDQVVICSGGSHSVQSCPPYTIVQPGSIQCVPGNPESCDLYTDMCIGRPDGVIPHPSRCHLFINCQSGQVQLQSCPDGHIFDSSDSQCVPGNVETCDHLDEYCVGKEDGVISHPNRCDLFMICAGGVTTVHPCPTGEILRPDMQFCVPGNSVTCQFDPVEQMCNGREGPLVFPHPYDCSLLVRCQGGQYTIESCQDGAVVQPGRITCVAGNRDTCELYNDRCVGIPDDRIPHPSECHVFLQCNGGATNVQSCPRGTIFQGPSCVVGDRESCELLDQTCEPIRDPTILEHPNFCDLYIECRDGTTTLRTCSPGLILHPNMQVCSPGDSHSCNFREIEDMCVGQPLIRFPPPSQTQCSEYVTCSGGTPTVNSCRDGTVLRPRFLDCVAGNEQTCANFAHICLFRPNEYIAHPARCDMFISCVSEIPNVVDCPAGHIFNSFTRTCVPGDAQTCETFDNLCRGSPNGVLPHPGSCNMFIRCIESNAMVDSCPVGNIFHQASGDCVPGNAQTCNLYNDRCSNQPNGVIEFPGRCDLFIACHEGTSTAHQCPSGEILNVDIQFCMPGNPQTCEFDQDPEDPVLSICQGREDGQFVHPFFCYQFIQCLGGQTIIGTCPAGQIFVPSLGRCAAGDATTCEAEDSGPPGGEVTDDLCTRTGIYNVAHPNLDLCWMYVRGPE</sequence>
<feature type="domain" description="Chitin-binding type-2" evidence="7">
    <location>
        <begin position="214"/>
        <end position="270"/>
    </location>
</feature>
<protein>
    <recommendedName>
        <fullName evidence="7">Chitin-binding type-2 domain-containing protein</fullName>
    </recommendedName>
</protein>
<dbReference type="Gene3D" id="2.170.140.10">
    <property type="entry name" value="Chitin binding domain"/>
    <property type="match status" value="9"/>
</dbReference>
<dbReference type="VEuPathDB" id="VectorBase:CPIJ011304"/>
<keyword evidence="2 6" id="KW-0732">Signal</keyword>
<feature type="domain" description="Chitin-binding type-2" evidence="7">
    <location>
        <begin position="629"/>
        <end position="683"/>
    </location>
</feature>
<dbReference type="InterPro" id="IPR051940">
    <property type="entry name" value="Chitin_bind-dev_reg"/>
</dbReference>
<feature type="domain" description="Chitin-binding type-2" evidence="7">
    <location>
        <begin position="685"/>
        <end position="742"/>
    </location>
</feature>
<evidence type="ECO:0000259" key="7">
    <source>
        <dbReference type="PROSITE" id="PS50940"/>
    </source>
</evidence>
<feature type="domain" description="Chitin-binding type-2" evidence="7">
    <location>
        <begin position="746"/>
        <end position="804"/>
    </location>
</feature>
<evidence type="ECO:0000313" key="8">
    <source>
        <dbReference type="EMBL" id="EDS35793.1"/>
    </source>
</evidence>
<feature type="domain" description="Chitin-binding type-2" evidence="7">
    <location>
        <begin position="864"/>
        <end position="920"/>
    </location>
</feature>
<evidence type="ECO:0000256" key="2">
    <source>
        <dbReference type="ARBA" id="ARBA00022729"/>
    </source>
</evidence>
<dbReference type="GO" id="GO:0005576">
    <property type="term" value="C:extracellular region"/>
    <property type="evidence" value="ECO:0007669"/>
    <property type="project" value="InterPro"/>
</dbReference>
<dbReference type="OrthoDB" id="7715901at2759"/>
<keyword evidence="1" id="KW-0147">Chitin-binding</keyword>
<name>B0WVW1_CULQU</name>
<accession>B0WVW1</accession>
<dbReference type="HOGENOM" id="CLU_285945_0_0_1"/>
<dbReference type="InParanoid" id="B0WVW1"/>
<evidence type="ECO:0000256" key="3">
    <source>
        <dbReference type="ARBA" id="ARBA00022737"/>
    </source>
</evidence>
<dbReference type="GO" id="GO:0008061">
    <property type="term" value="F:chitin binding"/>
    <property type="evidence" value="ECO:0007669"/>
    <property type="project" value="UniProtKB-KW"/>
</dbReference>
<reference evidence="9" key="2">
    <citation type="submission" date="2020-05" db="UniProtKB">
        <authorList>
            <consortium name="EnsemblMetazoa"/>
        </authorList>
    </citation>
    <scope>IDENTIFICATION</scope>
    <source>
        <strain evidence="9">JHB</strain>
    </source>
</reference>
<evidence type="ECO:0000313" key="10">
    <source>
        <dbReference type="Proteomes" id="UP000002320"/>
    </source>
</evidence>
<gene>
    <name evidence="9" type="primary">6043952</name>
    <name evidence="8" type="ORF">CpipJ_CPIJ011304</name>
</gene>
<dbReference type="eggNOG" id="ENOG502SE4V">
    <property type="taxonomic scope" value="Eukaryota"/>
</dbReference>
<dbReference type="OMA" id="DRCDWPR"/>
<dbReference type="KEGG" id="cqu:CpipJ_CPIJ011304"/>
<feature type="domain" description="Chitin-binding type-2" evidence="7">
    <location>
        <begin position="922"/>
        <end position="978"/>
    </location>
</feature>
<dbReference type="VEuPathDB" id="VectorBase:CQUJHB007639"/>
<keyword evidence="5" id="KW-0325">Glycoprotein</keyword>
<feature type="domain" description="Chitin-binding type-2" evidence="7">
    <location>
        <begin position="570"/>
        <end position="627"/>
    </location>
</feature>
<feature type="domain" description="Chitin-binding type-2" evidence="7">
    <location>
        <begin position="99"/>
        <end position="155"/>
    </location>
</feature>
<feature type="domain" description="Chitin-binding type-2" evidence="7">
    <location>
        <begin position="806"/>
        <end position="862"/>
    </location>
</feature>
<organism>
    <name type="scientific">Culex quinquefasciatus</name>
    <name type="common">Southern house mosquito</name>
    <name type="synonym">Culex pungens</name>
    <dbReference type="NCBI Taxonomy" id="7176"/>
    <lineage>
        <taxon>Eukaryota</taxon>
        <taxon>Metazoa</taxon>
        <taxon>Ecdysozoa</taxon>
        <taxon>Arthropoda</taxon>
        <taxon>Hexapoda</taxon>
        <taxon>Insecta</taxon>
        <taxon>Pterygota</taxon>
        <taxon>Neoptera</taxon>
        <taxon>Endopterygota</taxon>
        <taxon>Diptera</taxon>
        <taxon>Nematocera</taxon>
        <taxon>Culicoidea</taxon>
        <taxon>Culicidae</taxon>
        <taxon>Culicinae</taxon>
        <taxon>Culicini</taxon>
        <taxon>Culex</taxon>
        <taxon>Culex</taxon>
    </lineage>
</organism>
<feature type="domain" description="Chitin-binding type-2" evidence="7">
    <location>
        <begin position="32"/>
        <end position="90"/>
    </location>
</feature>
<feature type="domain" description="Chitin-binding type-2" evidence="7">
    <location>
        <begin position="157"/>
        <end position="212"/>
    </location>
</feature>
<evidence type="ECO:0000256" key="1">
    <source>
        <dbReference type="ARBA" id="ARBA00022669"/>
    </source>
</evidence>
<dbReference type="EnsemblMetazoa" id="CPIJ011304-RA">
    <property type="protein sequence ID" value="CPIJ011304-PA"/>
    <property type="gene ID" value="CPIJ011304"/>
</dbReference>
<dbReference type="PANTHER" id="PTHR23301:SF106">
    <property type="entry name" value="CHITIN-BINDING TYPE-2 DOMAIN-CONTAINING PROTEIN-RELATED"/>
    <property type="match status" value="1"/>
</dbReference>
<feature type="domain" description="Chitin-binding type-2" evidence="7">
    <location>
        <begin position="274"/>
        <end position="330"/>
    </location>
</feature>
<dbReference type="Proteomes" id="UP000002320">
    <property type="component" value="Unassembled WGS sequence"/>
</dbReference>
<feature type="domain" description="Chitin-binding type-2" evidence="7">
    <location>
        <begin position="332"/>
        <end position="389"/>
    </location>
</feature>
<evidence type="ECO:0000256" key="5">
    <source>
        <dbReference type="ARBA" id="ARBA00023180"/>
    </source>
</evidence>
<feature type="signal peptide" evidence="6">
    <location>
        <begin position="1"/>
        <end position="24"/>
    </location>
</feature>
<keyword evidence="4" id="KW-1015">Disulfide bond</keyword>
<feature type="chain" id="PRO_5014567007" description="Chitin-binding type-2 domain-containing protein" evidence="6">
    <location>
        <begin position="25"/>
        <end position="1082"/>
    </location>
</feature>
<dbReference type="Pfam" id="PF01607">
    <property type="entry name" value="CBM_14"/>
    <property type="match status" value="13"/>
</dbReference>
<evidence type="ECO:0000256" key="4">
    <source>
        <dbReference type="ARBA" id="ARBA00023157"/>
    </source>
</evidence>
<dbReference type="SUPFAM" id="SSF57625">
    <property type="entry name" value="Invertebrate chitin-binding proteins"/>
    <property type="match status" value="17"/>
</dbReference>
<dbReference type="EMBL" id="DS232133">
    <property type="protein sequence ID" value="EDS35793.1"/>
    <property type="molecule type" value="Genomic_DNA"/>
</dbReference>
<feature type="domain" description="Chitin-binding type-2" evidence="7">
    <location>
        <begin position="452"/>
        <end position="508"/>
    </location>
</feature>
<feature type="domain" description="Chitin-binding type-2" evidence="7">
    <location>
        <begin position="510"/>
        <end position="566"/>
    </location>
</feature>
<evidence type="ECO:0000256" key="6">
    <source>
        <dbReference type="SAM" id="SignalP"/>
    </source>
</evidence>
<proteinExistence type="predicted"/>
<dbReference type="SMART" id="SM00494">
    <property type="entry name" value="ChtBD2"/>
    <property type="match status" value="17"/>
</dbReference>
<feature type="domain" description="Chitin-binding type-2" evidence="7">
    <location>
        <begin position="987"/>
        <end position="1043"/>
    </location>
</feature>
<keyword evidence="3" id="KW-0677">Repeat</keyword>
<dbReference type="PANTHER" id="PTHR23301">
    <property type="entry name" value="CHITIN BINDING PERITROPHIN-A"/>
    <property type="match status" value="1"/>
</dbReference>